<feature type="domain" description="Formyl transferase N-terminal" evidence="1">
    <location>
        <begin position="24"/>
        <end position="120"/>
    </location>
</feature>
<evidence type="ECO:0000313" key="4">
    <source>
        <dbReference type="Proteomes" id="UP001262889"/>
    </source>
</evidence>
<dbReference type="RefSeq" id="WP_311535848.1">
    <property type="nucleotide sequence ID" value="NZ_JAVRHQ010000023.1"/>
</dbReference>
<dbReference type="Gene3D" id="3.40.50.170">
    <property type="entry name" value="Formyl transferase, N-terminal domain"/>
    <property type="match status" value="1"/>
</dbReference>
<dbReference type="EMBL" id="JAVRHQ010000023">
    <property type="protein sequence ID" value="MDT0644230.1"/>
    <property type="molecule type" value="Genomic_DNA"/>
</dbReference>
<dbReference type="CDD" id="cd08821">
    <property type="entry name" value="FMT_core_like_1"/>
    <property type="match status" value="1"/>
</dbReference>
<dbReference type="SUPFAM" id="SSF50486">
    <property type="entry name" value="FMT C-terminal domain-like"/>
    <property type="match status" value="1"/>
</dbReference>
<dbReference type="Gene3D" id="3.10.25.20">
    <property type="match status" value="1"/>
</dbReference>
<sequence length="226" mass="26588">MKNYIILSEKPWHYEMFQNLKETFPDYKWNLITSKAEFQQDRLIELKPHKIFIPHWSYIIPDAIYENFECIVFHMTDLPFGRGGSPLQNLIVRGEEKTKVSALKVEKGLDTGPVYLKKDLMLYGTAKEIFIRSTAIVEKMIKEIISNSLEPEEQKGKITEFKRRKPEDGDVSELSDLAKVYDYIRMLDCEGYPPAFFENENFRFEFTRASIKSENEILADVRIIKK</sequence>
<dbReference type="InterPro" id="IPR011034">
    <property type="entry name" value="Formyl_transferase-like_C_sf"/>
</dbReference>
<dbReference type="SUPFAM" id="SSF53328">
    <property type="entry name" value="Formyltransferase"/>
    <property type="match status" value="1"/>
</dbReference>
<comment type="caution">
    <text evidence="3">The sequence shown here is derived from an EMBL/GenBank/DDBJ whole genome shotgun (WGS) entry which is preliminary data.</text>
</comment>
<organism evidence="3 4">
    <name type="scientific">Autumnicola tepida</name>
    <dbReference type="NCBI Taxonomy" id="3075595"/>
    <lineage>
        <taxon>Bacteria</taxon>
        <taxon>Pseudomonadati</taxon>
        <taxon>Bacteroidota</taxon>
        <taxon>Flavobacteriia</taxon>
        <taxon>Flavobacteriales</taxon>
        <taxon>Flavobacteriaceae</taxon>
        <taxon>Autumnicola</taxon>
    </lineage>
</organism>
<evidence type="ECO:0000259" key="1">
    <source>
        <dbReference type="Pfam" id="PF00551"/>
    </source>
</evidence>
<dbReference type="Proteomes" id="UP001262889">
    <property type="component" value="Unassembled WGS sequence"/>
</dbReference>
<dbReference type="InterPro" id="IPR036477">
    <property type="entry name" value="Formyl_transf_N_sf"/>
</dbReference>
<gene>
    <name evidence="3" type="ORF">RM553_15440</name>
</gene>
<evidence type="ECO:0000313" key="3">
    <source>
        <dbReference type="EMBL" id="MDT0644230.1"/>
    </source>
</evidence>
<keyword evidence="4" id="KW-1185">Reference proteome</keyword>
<reference evidence="3 4" key="1">
    <citation type="submission" date="2023-09" db="EMBL/GenBank/DDBJ databases">
        <authorList>
            <person name="Rey-Velasco X."/>
        </authorList>
    </citation>
    <scope>NUCLEOTIDE SEQUENCE [LARGE SCALE GENOMIC DNA]</scope>
    <source>
        <strain evidence="3 4">F363</strain>
    </source>
</reference>
<proteinExistence type="predicted"/>
<name>A0ABU3CDX4_9FLAO</name>
<accession>A0ABU3CDX4</accession>
<feature type="domain" description="Methionyl-tRNA formyltransferase-like C-terminal" evidence="2">
    <location>
        <begin position="166"/>
        <end position="224"/>
    </location>
</feature>
<protein>
    <submittedName>
        <fullName evidence="3">Formyltransferase family protein</fullName>
    </submittedName>
</protein>
<dbReference type="Pfam" id="PF00551">
    <property type="entry name" value="Formyl_trans_N"/>
    <property type="match status" value="1"/>
</dbReference>
<dbReference type="InterPro" id="IPR049355">
    <property type="entry name" value="Formyl_trans-like_C"/>
</dbReference>
<dbReference type="InterPro" id="IPR002376">
    <property type="entry name" value="Formyl_transf_N"/>
</dbReference>
<evidence type="ECO:0000259" key="2">
    <source>
        <dbReference type="Pfam" id="PF21553"/>
    </source>
</evidence>
<dbReference type="Pfam" id="PF21553">
    <property type="entry name" value="Formyl_trans_C_2"/>
    <property type="match status" value="1"/>
</dbReference>